<dbReference type="PANTHER" id="PTHR12526">
    <property type="entry name" value="GLYCOSYLTRANSFERASE"/>
    <property type="match status" value="1"/>
</dbReference>
<keyword evidence="3" id="KW-1185">Reference proteome</keyword>
<evidence type="ECO:0000259" key="1">
    <source>
        <dbReference type="Pfam" id="PF00534"/>
    </source>
</evidence>
<feature type="domain" description="Glycosyl transferase family 1" evidence="1">
    <location>
        <begin position="220"/>
        <end position="378"/>
    </location>
</feature>
<dbReference type="InterPro" id="IPR001296">
    <property type="entry name" value="Glyco_trans_1"/>
</dbReference>
<dbReference type="RefSeq" id="WP_198883061.1">
    <property type="nucleotide sequence ID" value="NZ_JAEKJA010000013.1"/>
</dbReference>
<protein>
    <submittedName>
        <fullName evidence="2">Glycosyltransferase family 4 protein</fullName>
    </submittedName>
</protein>
<evidence type="ECO:0000313" key="3">
    <source>
        <dbReference type="Proteomes" id="UP000609531"/>
    </source>
</evidence>
<dbReference type="AlphaFoldDB" id="A0A934IR80"/>
<dbReference type="Proteomes" id="UP000609531">
    <property type="component" value="Unassembled WGS sequence"/>
</dbReference>
<dbReference type="Gene3D" id="3.40.50.2000">
    <property type="entry name" value="Glycogen Phosphorylase B"/>
    <property type="match status" value="2"/>
</dbReference>
<proteinExistence type="predicted"/>
<accession>A0A934IR80</accession>
<reference evidence="2" key="1">
    <citation type="submission" date="2020-12" db="EMBL/GenBank/DDBJ databases">
        <title>Bacterial taxonomy.</title>
        <authorList>
            <person name="Pan X."/>
        </authorList>
    </citation>
    <scope>NUCLEOTIDE SEQUENCE</scope>
    <source>
        <strain evidence="2">B2012</strain>
    </source>
</reference>
<sequence length="409" mass="44140">MAKGRIAVVVKGYPRLSETFIAQEILGLERLGLDLLIVSLRKPYDGAVHALHREISAPVLYLPEYLKDDPARVRAGRNVAARLPGYAEAEAIYAADLARDPSASRRRRWGQAAVLAAELPGDIAMIYVHFLHTPASVARYAATMRGLPFAFSAHAKDIYTTPDWEIAEKIAAAEWGVTCTAANVARLRALADRPDKVTLGYHGLDLSRFPAPPERTGAGPVRFLSVCRAVEKKGLDDLLRALAKLPADLDWRFEHVGGGGLVARLEKLAERLGIADRVTFSGAMAQDGVIEAYRRADVFVLASRVAKNGDRDGLPNVIMEAMALGLPVVSTRVSAVPEIVTEETGILVEQRDPAALADAMARVGGDPALRARLAEAGISRVKTRFSPMPTLELLASRLSGDDEPAHRAA</sequence>
<evidence type="ECO:0000313" key="2">
    <source>
        <dbReference type="EMBL" id="MBJ3777158.1"/>
    </source>
</evidence>
<gene>
    <name evidence="2" type="ORF">JCR33_15735</name>
</gene>
<dbReference type="SUPFAM" id="SSF53756">
    <property type="entry name" value="UDP-Glycosyltransferase/glycogen phosphorylase"/>
    <property type="match status" value="1"/>
</dbReference>
<comment type="caution">
    <text evidence="2">The sequence shown here is derived from an EMBL/GenBank/DDBJ whole genome shotgun (WGS) entry which is preliminary data.</text>
</comment>
<organism evidence="2 3">
    <name type="scientific">Acuticoccus mangrovi</name>
    <dbReference type="NCBI Taxonomy" id="2796142"/>
    <lineage>
        <taxon>Bacteria</taxon>
        <taxon>Pseudomonadati</taxon>
        <taxon>Pseudomonadota</taxon>
        <taxon>Alphaproteobacteria</taxon>
        <taxon>Hyphomicrobiales</taxon>
        <taxon>Amorphaceae</taxon>
        <taxon>Acuticoccus</taxon>
    </lineage>
</organism>
<dbReference type="Pfam" id="PF00534">
    <property type="entry name" value="Glycos_transf_1"/>
    <property type="match status" value="1"/>
</dbReference>
<dbReference type="EMBL" id="JAEKJA010000013">
    <property type="protein sequence ID" value="MBJ3777158.1"/>
    <property type="molecule type" value="Genomic_DNA"/>
</dbReference>
<name>A0A934IR80_9HYPH</name>
<dbReference type="GO" id="GO:0016757">
    <property type="term" value="F:glycosyltransferase activity"/>
    <property type="evidence" value="ECO:0007669"/>
    <property type="project" value="InterPro"/>
</dbReference>
<dbReference type="CDD" id="cd03801">
    <property type="entry name" value="GT4_PimA-like"/>
    <property type="match status" value="1"/>
</dbReference>